<gene>
    <name evidence="1" type="ORF">L21_0186</name>
</gene>
<organism evidence="1 2">
    <name type="scientific">Methanoculleus chikugoensis</name>
    <dbReference type="NCBI Taxonomy" id="118126"/>
    <lineage>
        <taxon>Archaea</taxon>
        <taxon>Methanobacteriati</taxon>
        <taxon>Methanobacteriota</taxon>
        <taxon>Stenosarchaea group</taxon>
        <taxon>Methanomicrobia</taxon>
        <taxon>Methanomicrobiales</taxon>
        <taxon>Methanomicrobiaceae</taxon>
        <taxon>Methanoculleus</taxon>
    </lineage>
</organism>
<dbReference type="Proteomes" id="UP000184671">
    <property type="component" value="Unassembled WGS sequence"/>
</dbReference>
<sequence>MKIRVPLGIATAVMMILAAMVLPVSAEVVPMCTQTPLDGEDVETLAQIATGGGEVPIVLCKWEADATGSWEDGDPTHAIPGSQFLPPVTYNGVKTVKYYAVVYDDEENGDVNVVSWDVYQPENCWGNGSFVYQVMGTKVNNQDQAVTFFQRALDRGLLQVADGYDANTILTEYLEKGTAALWVGQADLCYCAPAGDYLVEANAIDHNNNWAEPLYNNFEYVPVTAFDIDFSSVNYGSVNINVPKWVAGNTLFNVGDNRPTVRNIGNTHLQVAIQQDDMQLGESLNGWNVEWGARMGNDNANAVYYEPFEPVVLPNALTLCDQDELDFYLEVFKGTTGEKHGTMILGAAPSCDEVLV</sequence>
<accession>A0A1M4MHI9</accession>
<dbReference type="EMBL" id="FMID01000004">
    <property type="protein sequence ID" value="SCL74312.1"/>
    <property type="molecule type" value="Genomic_DNA"/>
</dbReference>
<dbReference type="AlphaFoldDB" id="A0A1M4MHI9"/>
<evidence type="ECO:0000313" key="2">
    <source>
        <dbReference type="Proteomes" id="UP000184671"/>
    </source>
</evidence>
<name>A0A1M4MHI9_9EURY</name>
<protein>
    <submittedName>
        <fullName evidence="1">Uncharacterized protein</fullName>
    </submittedName>
</protein>
<evidence type="ECO:0000313" key="1">
    <source>
        <dbReference type="EMBL" id="SCL74312.1"/>
    </source>
</evidence>
<reference evidence="1 2" key="1">
    <citation type="submission" date="2016-08" db="EMBL/GenBank/DDBJ databases">
        <authorList>
            <person name="Seilhamer J.J."/>
        </authorList>
    </citation>
    <scope>NUCLEOTIDE SEQUENCE [LARGE SCALE GENOMIC DNA]</scope>
    <source>
        <strain evidence="1">L21-II-0</strain>
    </source>
</reference>
<proteinExistence type="predicted"/>